<feature type="domain" description="HTTM-like" evidence="7">
    <location>
        <begin position="13"/>
        <end position="268"/>
    </location>
</feature>
<evidence type="ECO:0000256" key="5">
    <source>
        <dbReference type="SAM" id="MobiDB-lite"/>
    </source>
</evidence>
<evidence type="ECO:0000313" key="8">
    <source>
        <dbReference type="EMBL" id="OEU07071.1"/>
    </source>
</evidence>
<sequence length="510" mass="58048">MTNKDGRGGWSAVFGCTYEGLALFRIVLGVLLTSELILRFRFLHVYYTDEGTMPLKVLLPKIDEVYRFVCYHCHFGSLLQQQILLSIQVLVSICFTLGYGYGQKTTKLMSILSFYMYTSLILRCTWLYFILDRYFYYLLFYSMFLPLNEKWSINNNNNNNNTNNKNNDKCGKLFVNPATVAIKLLVLWIYLDAGIGKYIDVKHGWTYHADPLPALDTYARHTLPAQYLYTILGPHGLRLLTPTVVYVEIFVVPIVLIGSYLEKQLCECCYLYYDNSIDGGGGEDLSEATTTTSTTSATPTTTSSSKSKSNPSLYNKLGSLVTLLMVGGMVGGNIWFETIGLDCSTESLRLIWSTLLQNRWNVFNGAEEYVTWEIAPGRLQDGSIVDVWGRTDHVNWLMPGSGAPCTSTARPGRWRSFPYLAELDGDEAEALWGYLCREWDRENNVKENPGQQLLRYNFFMLQADVLPNMGFSSTRKRLVYSHECVKGKEPNDDREKDNEEQENIGLGQEL</sequence>
<evidence type="ECO:0000313" key="9">
    <source>
        <dbReference type="Proteomes" id="UP000095751"/>
    </source>
</evidence>
<feature type="transmembrane region" description="Helical" evidence="6">
    <location>
        <begin position="173"/>
        <end position="191"/>
    </location>
</feature>
<evidence type="ECO:0000256" key="4">
    <source>
        <dbReference type="ARBA" id="ARBA00023136"/>
    </source>
</evidence>
<accession>A0A1E7EME9</accession>
<dbReference type="AlphaFoldDB" id="A0A1E7EME9"/>
<feature type="region of interest" description="Disordered" evidence="5">
    <location>
        <begin position="284"/>
        <end position="310"/>
    </location>
</feature>
<dbReference type="InParanoid" id="A0A1E7EME9"/>
<keyword evidence="2 6" id="KW-0812">Transmembrane</keyword>
<keyword evidence="9" id="KW-1185">Reference proteome</keyword>
<dbReference type="InterPro" id="IPR011020">
    <property type="entry name" value="HTTM-like"/>
</dbReference>
<evidence type="ECO:0000259" key="7">
    <source>
        <dbReference type="SMART" id="SM00752"/>
    </source>
</evidence>
<feature type="compositionally biased region" description="Low complexity" evidence="5">
    <location>
        <begin position="288"/>
        <end position="310"/>
    </location>
</feature>
<dbReference type="InterPro" id="IPR052964">
    <property type="entry name" value="Sporulation_signal_mat"/>
</dbReference>
<feature type="transmembrane region" description="Helical" evidence="6">
    <location>
        <begin position="134"/>
        <end position="153"/>
    </location>
</feature>
<proteinExistence type="predicted"/>
<protein>
    <recommendedName>
        <fullName evidence="7">HTTM-like domain-containing protein</fullName>
    </recommendedName>
</protein>
<feature type="transmembrane region" description="Helical" evidence="6">
    <location>
        <begin position="108"/>
        <end position="128"/>
    </location>
</feature>
<dbReference type="KEGG" id="fcy:FRACYDRAFT_252187"/>
<dbReference type="PANTHER" id="PTHR39535:SF2">
    <property type="entry name" value="HTTM DOMAIN-CONTAINING PROTEIN"/>
    <property type="match status" value="1"/>
</dbReference>
<gene>
    <name evidence="8" type="ORF">FRACYDRAFT_252187</name>
</gene>
<reference evidence="8 9" key="1">
    <citation type="submission" date="2016-09" db="EMBL/GenBank/DDBJ databases">
        <title>Extensive genetic diversity and differential bi-allelic expression allows diatom success in the polar Southern Ocean.</title>
        <authorList>
            <consortium name="DOE Joint Genome Institute"/>
            <person name="Mock T."/>
            <person name="Otillar R.P."/>
            <person name="Strauss J."/>
            <person name="Dupont C."/>
            <person name="Frickenhaus S."/>
            <person name="Maumus F."/>
            <person name="Mcmullan M."/>
            <person name="Sanges R."/>
            <person name="Schmutz J."/>
            <person name="Toseland A."/>
            <person name="Valas R."/>
            <person name="Veluchamy A."/>
            <person name="Ward B.J."/>
            <person name="Allen A."/>
            <person name="Barry K."/>
            <person name="Falciatore A."/>
            <person name="Ferrante M."/>
            <person name="Fortunato A.E."/>
            <person name="Gloeckner G."/>
            <person name="Gruber A."/>
            <person name="Hipkin R."/>
            <person name="Janech M."/>
            <person name="Kroth P."/>
            <person name="Leese F."/>
            <person name="Lindquist E."/>
            <person name="Lyon B.R."/>
            <person name="Martin J."/>
            <person name="Mayer C."/>
            <person name="Parker M."/>
            <person name="Quesneville H."/>
            <person name="Raymond J."/>
            <person name="Uhlig C."/>
            <person name="Valentin K.U."/>
            <person name="Worden A.Z."/>
            <person name="Armbrust E.V."/>
            <person name="Bowler C."/>
            <person name="Green B."/>
            <person name="Moulton V."/>
            <person name="Van Oosterhout C."/>
            <person name="Grigoriev I."/>
        </authorList>
    </citation>
    <scope>NUCLEOTIDE SEQUENCE [LARGE SCALE GENOMIC DNA]</scope>
    <source>
        <strain evidence="8 9">CCMP1102</strain>
    </source>
</reference>
<dbReference type="OrthoDB" id="39389at2759"/>
<feature type="compositionally biased region" description="Basic and acidic residues" evidence="5">
    <location>
        <begin position="486"/>
        <end position="497"/>
    </location>
</feature>
<evidence type="ECO:0000256" key="2">
    <source>
        <dbReference type="ARBA" id="ARBA00022692"/>
    </source>
</evidence>
<feature type="transmembrane region" description="Helical" evidence="6">
    <location>
        <begin position="243"/>
        <end position="261"/>
    </location>
</feature>
<dbReference type="EMBL" id="KV784392">
    <property type="protein sequence ID" value="OEU07071.1"/>
    <property type="molecule type" value="Genomic_DNA"/>
</dbReference>
<dbReference type="SMART" id="SM00752">
    <property type="entry name" value="HTTM"/>
    <property type="match status" value="1"/>
</dbReference>
<comment type="subcellular location">
    <subcellularLocation>
        <location evidence="1">Endomembrane system</location>
        <topology evidence="1">Multi-pass membrane protein</topology>
    </subcellularLocation>
</comment>
<evidence type="ECO:0000256" key="3">
    <source>
        <dbReference type="ARBA" id="ARBA00022989"/>
    </source>
</evidence>
<evidence type="ECO:0000256" key="1">
    <source>
        <dbReference type="ARBA" id="ARBA00004127"/>
    </source>
</evidence>
<feature type="transmembrane region" description="Helical" evidence="6">
    <location>
        <begin position="12"/>
        <end position="32"/>
    </location>
</feature>
<feature type="region of interest" description="Disordered" evidence="5">
    <location>
        <begin position="486"/>
        <end position="510"/>
    </location>
</feature>
<keyword evidence="3 6" id="KW-1133">Transmembrane helix</keyword>
<name>A0A1E7EME9_9STRA</name>
<feature type="transmembrane region" description="Helical" evidence="6">
    <location>
        <begin position="83"/>
        <end position="101"/>
    </location>
</feature>
<feature type="transmembrane region" description="Helical" evidence="6">
    <location>
        <begin position="317"/>
        <end position="336"/>
    </location>
</feature>
<organism evidence="8 9">
    <name type="scientific">Fragilariopsis cylindrus CCMP1102</name>
    <dbReference type="NCBI Taxonomy" id="635003"/>
    <lineage>
        <taxon>Eukaryota</taxon>
        <taxon>Sar</taxon>
        <taxon>Stramenopiles</taxon>
        <taxon>Ochrophyta</taxon>
        <taxon>Bacillariophyta</taxon>
        <taxon>Bacillariophyceae</taxon>
        <taxon>Bacillariophycidae</taxon>
        <taxon>Bacillariales</taxon>
        <taxon>Bacillariaceae</taxon>
        <taxon>Fragilariopsis</taxon>
    </lineage>
</organism>
<evidence type="ECO:0000256" key="6">
    <source>
        <dbReference type="SAM" id="Phobius"/>
    </source>
</evidence>
<dbReference type="PANTHER" id="PTHR39535">
    <property type="entry name" value="SPORULATION-DELAYING PROTEIN SDPB"/>
    <property type="match status" value="1"/>
</dbReference>
<dbReference type="Proteomes" id="UP000095751">
    <property type="component" value="Unassembled WGS sequence"/>
</dbReference>
<keyword evidence="4 6" id="KW-0472">Membrane</keyword>
<dbReference type="GO" id="GO:0012505">
    <property type="term" value="C:endomembrane system"/>
    <property type="evidence" value="ECO:0007669"/>
    <property type="project" value="UniProtKB-SubCell"/>
</dbReference>